<dbReference type="SUPFAM" id="SSF51735">
    <property type="entry name" value="NAD(P)-binding Rossmann-fold domains"/>
    <property type="match status" value="1"/>
</dbReference>
<dbReference type="InterPro" id="IPR008030">
    <property type="entry name" value="NmrA-like"/>
</dbReference>
<dbReference type="Proteomes" id="UP000077248">
    <property type="component" value="Unassembled WGS sequence"/>
</dbReference>
<dbReference type="PANTHER" id="PTHR47129:SF1">
    <property type="entry name" value="NMRA-LIKE DOMAIN-CONTAINING PROTEIN"/>
    <property type="match status" value="1"/>
</dbReference>
<keyword evidence="4" id="KW-1185">Reference proteome</keyword>
<dbReference type="InterPro" id="IPR052718">
    <property type="entry name" value="NmrA-type_oxidoreductase"/>
</dbReference>
<dbReference type="PANTHER" id="PTHR47129">
    <property type="entry name" value="QUINONE OXIDOREDUCTASE 2"/>
    <property type="match status" value="1"/>
</dbReference>
<gene>
    <name evidence="3" type="ORF">AA0117_g7940</name>
    <name evidence="2" type="ORF">CC77DRAFT_297588</name>
</gene>
<dbReference type="VEuPathDB" id="FungiDB:CC77DRAFT_297588"/>
<proteinExistence type="predicted"/>
<dbReference type="AlphaFoldDB" id="A0A177DZT8"/>
<dbReference type="Gene3D" id="3.40.50.720">
    <property type="entry name" value="NAD(P)-binding Rossmann-like Domain"/>
    <property type="match status" value="1"/>
</dbReference>
<dbReference type="RefSeq" id="XP_018390429.1">
    <property type="nucleotide sequence ID" value="XM_018531110.1"/>
</dbReference>
<dbReference type="Gene3D" id="3.90.25.10">
    <property type="entry name" value="UDP-galactose 4-epimerase, domain 1"/>
    <property type="match status" value="1"/>
</dbReference>
<reference evidence="5" key="2">
    <citation type="journal article" date="2019" name="bioRxiv">
        <title>Genomics, evolutionary history and diagnostics of the Alternaria alternata species group including apple and Asian pear pathotypes.</title>
        <authorList>
            <person name="Armitage A.D."/>
            <person name="Cockerton H.M."/>
            <person name="Sreenivasaprasad S."/>
            <person name="Woodhall J.W."/>
            <person name="Lane C.R."/>
            <person name="Harrison R.J."/>
            <person name="Clarkson J.P."/>
        </authorList>
    </citation>
    <scope>NUCLEOTIDE SEQUENCE [LARGE SCALE GENOMIC DNA]</scope>
    <source>
        <strain evidence="5">FERA 1177</strain>
    </source>
</reference>
<dbReference type="Pfam" id="PF05368">
    <property type="entry name" value="NmrA"/>
    <property type="match status" value="1"/>
</dbReference>
<dbReference type="EMBL" id="PDXD01000022">
    <property type="protein sequence ID" value="RYN73099.1"/>
    <property type="molecule type" value="Genomic_DNA"/>
</dbReference>
<accession>A0A177DZT8</accession>
<name>A0A177DZT8_ALTAL</name>
<evidence type="ECO:0000259" key="1">
    <source>
        <dbReference type="Pfam" id="PF05368"/>
    </source>
</evidence>
<dbReference type="GeneID" id="29116704"/>
<reference evidence="3" key="3">
    <citation type="journal article" date="2019" name="J. ISSAAS">
        <title>Genomics, evolutionary history and diagnostics of the Alternaria alternata species group including apple and Asian pear pathotypes.</title>
        <authorList>
            <person name="Armitage A.D."/>
            <person name="Cockerton H.M."/>
            <person name="Sreenivasaprasad S."/>
            <person name="Woodhall J."/>
            <person name="Lane C."/>
            <person name="Harrison R.J."/>
            <person name="Clarkson J.P."/>
        </authorList>
    </citation>
    <scope>NUCLEOTIDE SEQUENCE</scope>
    <source>
        <strain evidence="3">FERA 1177</strain>
    </source>
</reference>
<protein>
    <submittedName>
        <fullName evidence="2">NAD(P)-binding protein</fullName>
    </submittedName>
</protein>
<organism evidence="2 4">
    <name type="scientific">Alternaria alternata</name>
    <name type="common">Alternaria rot fungus</name>
    <name type="synonym">Torula alternata</name>
    <dbReference type="NCBI Taxonomy" id="5599"/>
    <lineage>
        <taxon>Eukaryota</taxon>
        <taxon>Fungi</taxon>
        <taxon>Dikarya</taxon>
        <taxon>Ascomycota</taxon>
        <taxon>Pezizomycotina</taxon>
        <taxon>Dothideomycetes</taxon>
        <taxon>Pleosporomycetidae</taxon>
        <taxon>Pleosporales</taxon>
        <taxon>Pleosporineae</taxon>
        <taxon>Pleosporaceae</taxon>
        <taxon>Alternaria</taxon>
        <taxon>Alternaria sect. Alternaria</taxon>
        <taxon>Alternaria alternata complex</taxon>
    </lineage>
</organism>
<dbReference type="OMA" id="RDHWHTE"/>
<dbReference type="EMBL" id="KV441470">
    <property type="protein sequence ID" value="OAG25008.1"/>
    <property type="molecule type" value="Genomic_DNA"/>
</dbReference>
<evidence type="ECO:0000313" key="4">
    <source>
        <dbReference type="Proteomes" id="UP000077248"/>
    </source>
</evidence>
<reference evidence="2 4" key="1">
    <citation type="submission" date="2016-05" db="EMBL/GenBank/DDBJ databases">
        <title>Comparative analysis of secretome profiles of manganese(II)-oxidizing ascomycete fungi.</title>
        <authorList>
            <consortium name="DOE Joint Genome Institute"/>
            <person name="Zeiner C.A."/>
            <person name="Purvine S.O."/>
            <person name="Zink E.M."/>
            <person name="Wu S."/>
            <person name="Pasa-Tolic L."/>
            <person name="Chaput D.L."/>
            <person name="Haridas S."/>
            <person name="Grigoriev I.V."/>
            <person name="Santelli C.M."/>
            <person name="Hansel C.M."/>
        </authorList>
    </citation>
    <scope>NUCLEOTIDE SEQUENCE [LARGE SCALE GENOMIC DNA]</scope>
    <source>
        <strain evidence="2 4">SRC1lrK2f</strain>
    </source>
</reference>
<dbReference type="Proteomes" id="UP000291422">
    <property type="component" value="Unassembled WGS sequence"/>
</dbReference>
<dbReference type="KEGG" id="aalt:CC77DRAFT_297588"/>
<evidence type="ECO:0000313" key="3">
    <source>
        <dbReference type="EMBL" id="RYN73099.1"/>
    </source>
</evidence>
<dbReference type="InterPro" id="IPR036291">
    <property type="entry name" value="NAD(P)-bd_dom_sf"/>
</dbReference>
<evidence type="ECO:0000313" key="2">
    <source>
        <dbReference type="EMBL" id="OAG25008.1"/>
    </source>
</evidence>
<dbReference type="CDD" id="cd05269">
    <property type="entry name" value="TMR_SDR_a"/>
    <property type="match status" value="1"/>
</dbReference>
<feature type="domain" description="NmrA-like" evidence="1">
    <location>
        <begin position="6"/>
        <end position="276"/>
    </location>
</feature>
<sequence>MSVTPIAVTGASGGVGGFVARDLAARQLPQRLLVRTPSKAPKLPHSEVHQSSYSDHAAASAALKGVHTLLMVSASESEKRLNQHRSFVDAAVKAGVRHIVYTSYIAAAPDAVFTLARDHYVTEEYIKSSGMRWTFLRDNSYIDFMESLVGADGVIRGPAGSGRVSIVAREDVARLAAAVLADPDSHAGVTYDVTGREALSMSDVAEIISAVRGRDVRFHNETIEEAYASRANYGVPDWQVDAWVSTYVAIESNVMAPVSNAIQSVTGCAPMTLAEYLTANP</sequence>
<evidence type="ECO:0000313" key="5">
    <source>
        <dbReference type="Proteomes" id="UP000291422"/>
    </source>
</evidence>